<accession>A0ABW8RMG4</accession>
<gene>
    <name evidence="2" type="ORF">ACJEBI_25055</name>
</gene>
<protein>
    <submittedName>
        <fullName evidence="2">Anti-repressor SinI family protein</fullName>
    </submittedName>
</protein>
<dbReference type="EMBL" id="JBJHQH010000027">
    <property type="protein sequence ID" value="MFK9094730.1"/>
    <property type="molecule type" value="Genomic_DNA"/>
</dbReference>
<dbReference type="Proteomes" id="UP001623041">
    <property type="component" value="Unassembled WGS sequence"/>
</dbReference>
<evidence type="ECO:0000313" key="2">
    <source>
        <dbReference type="EMBL" id="MFK9094730.1"/>
    </source>
</evidence>
<evidence type="ECO:0000313" key="3">
    <source>
        <dbReference type="Proteomes" id="UP001623041"/>
    </source>
</evidence>
<dbReference type="RefSeq" id="WP_406583188.1">
    <property type="nucleotide sequence ID" value="NZ_JBJHQH010000027.1"/>
</dbReference>
<evidence type="ECO:0000259" key="1">
    <source>
        <dbReference type="PROSITE" id="PS51500"/>
    </source>
</evidence>
<name>A0ABW8RMG4_9BACI</name>
<keyword evidence="3" id="KW-1185">Reference proteome</keyword>
<feature type="domain" description="Sin" evidence="1">
    <location>
        <begin position="3"/>
        <end position="41"/>
    </location>
</feature>
<dbReference type="InterPro" id="IPR010981">
    <property type="entry name" value="SinR/SinI_dimer_dom"/>
</dbReference>
<dbReference type="SUPFAM" id="SSF47406">
    <property type="entry name" value="SinR repressor dimerisation domain-like"/>
    <property type="match status" value="1"/>
</dbReference>
<dbReference type="PROSITE" id="PS51500">
    <property type="entry name" value="SIN"/>
    <property type="match status" value="1"/>
</dbReference>
<dbReference type="Pfam" id="PF08671">
    <property type="entry name" value="SinI"/>
    <property type="match status" value="1"/>
</dbReference>
<proteinExistence type="predicted"/>
<comment type="caution">
    <text evidence="2">The sequence shown here is derived from an EMBL/GenBank/DDBJ whole genome shotgun (WGS) entry which is preliminary data.</text>
</comment>
<reference evidence="2 3" key="1">
    <citation type="submission" date="2024-11" db="EMBL/GenBank/DDBJ databases">
        <authorList>
            <person name="Lucas J.A."/>
        </authorList>
    </citation>
    <scope>NUCLEOTIDE SEQUENCE [LARGE SCALE GENOMIC DNA]</scope>
    <source>
        <strain evidence="2 3">Z 5.4</strain>
    </source>
</reference>
<sequence length="41" mass="4838">MDSKLDAQVEKLDEEWIYLMLLAKQIGLTPDEVKEFLRQSL</sequence>
<dbReference type="InterPro" id="IPR036281">
    <property type="entry name" value="SinR/SinI_dimer_dom_sf"/>
</dbReference>
<organism evidence="2 3">
    <name type="scientific">Bacillus salipaludis</name>
    <dbReference type="NCBI Taxonomy" id="2547811"/>
    <lineage>
        <taxon>Bacteria</taxon>
        <taxon>Bacillati</taxon>
        <taxon>Bacillota</taxon>
        <taxon>Bacilli</taxon>
        <taxon>Bacillales</taxon>
        <taxon>Bacillaceae</taxon>
        <taxon>Bacillus</taxon>
    </lineage>
</organism>